<comment type="catalytic activity">
    <reaction evidence="9 10">
        <text>Release of signal peptides from bacterial membrane prolipoproteins. Hydrolyzes -Xaa-Yaa-Zaa-|-(S,diacylglyceryl)Cys-, in which Xaa is hydrophobic (preferably Leu), and Yaa (Ala or Ser) and Zaa (Gly or Ala) have small, neutral side chains.</text>
        <dbReference type="EC" id="3.4.23.36"/>
    </reaction>
</comment>
<proteinExistence type="inferred from homology"/>
<evidence type="ECO:0000256" key="2">
    <source>
        <dbReference type="ARBA" id="ARBA00022475"/>
    </source>
</evidence>
<evidence type="ECO:0000313" key="12">
    <source>
        <dbReference type="EMBL" id="MBB2169267.1"/>
    </source>
</evidence>
<comment type="similarity">
    <text evidence="1 9 11">Belongs to the peptidase A8 family.</text>
</comment>
<evidence type="ECO:0000256" key="6">
    <source>
        <dbReference type="ARBA" id="ARBA00022801"/>
    </source>
</evidence>
<dbReference type="InterPro" id="IPR001872">
    <property type="entry name" value="Peptidase_A8"/>
</dbReference>
<comment type="pathway">
    <text evidence="9">Protein modification; lipoprotein biosynthesis (signal peptide cleavage).</text>
</comment>
<keyword evidence="6 9" id="KW-0378">Hydrolase</keyword>
<feature type="transmembrane region" description="Helical" evidence="9">
    <location>
        <begin position="115"/>
        <end position="133"/>
    </location>
</feature>
<comment type="subcellular location">
    <subcellularLocation>
        <location evidence="9">Cell membrane</location>
        <topology evidence="9">Multi-pass membrane protein</topology>
    </subcellularLocation>
</comment>
<dbReference type="UniPathway" id="UPA00665"/>
<evidence type="ECO:0000256" key="4">
    <source>
        <dbReference type="ARBA" id="ARBA00022692"/>
    </source>
</evidence>
<keyword evidence="3 9" id="KW-0645">Protease</keyword>
<dbReference type="GO" id="GO:0006508">
    <property type="term" value="P:proteolysis"/>
    <property type="evidence" value="ECO:0007669"/>
    <property type="project" value="UniProtKB-KW"/>
</dbReference>
<comment type="function">
    <text evidence="9 10">This protein specifically catalyzes the removal of signal peptides from prolipoproteins.</text>
</comment>
<evidence type="ECO:0000256" key="11">
    <source>
        <dbReference type="RuleBase" id="RU004181"/>
    </source>
</evidence>
<gene>
    <name evidence="9 12" type="primary">lspA</name>
    <name evidence="12" type="ORF">HLH36_13030</name>
</gene>
<feature type="active site" evidence="9">
    <location>
        <position position="166"/>
    </location>
</feature>
<keyword evidence="5 9" id="KW-0064">Aspartyl protease</keyword>
<dbReference type="Pfam" id="PF01252">
    <property type="entry name" value="Peptidase_A8"/>
    <property type="match status" value="1"/>
</dbReference>
<organism evidence="12 13">
    <name type="scientific">Gluconacetobacter aggeris</name>
    <dbReference type="NCBI Taxonomy" id="1286186"/>
    <lineage>
        <taxon>Bacteria</taxon>
        <taxon>Pseudomonadati</taxon>
        <taxon>Pseudomonadota</taxon>
        <taxon>Alphaproteobacteria</taxon>
        <taxon>Acetobacterales</taxon>
        <taxon>Acetobacteraceae</taxon>
        <taxon>Gluconacetobacter</taxon>
    </lineage>
</organism>
<keyword evidence="4 9" id="KW-0812">Transmembrane</keyword>
<evidence type="ECO:0000256" key="9">
    <source>
        <dbReference type="HAMAP-Rule" id="MF_00161"/>
    </source>
</evidence>
<dbReference type="NCBIfam" id="NF011352">
    <property type="entry name" value="PRK14770.1"/>
    <property type="match status" value="1"/>
</dbReference>
<dbReference type="PROSITE" id="PS00855">
    <property type="entry name" value="SPASE_II"/>
    <property type="match status" value="1"/>
</dbReference>
<reference evidence="12 13" key="1">
    <citation type="submission" date="2020-04" db="EMBL/GenBank/DDBJ databases">
        <title>Description of novel Gluconacetobacter.</title>
        <authorList>
            <person name="Sombolestani A."/>
        </authorList>
    </citation>
    <scope>NUCLEOTIDE SEQUENCE [LARGE SCALE GENOMIC DNA]</scope>
    <source>
        <strain evidence="12 13">LMG 27801</strain>
    </source>
</reference>
<keyword evidence="8 9" id="KW-0472">Membrane</keyword>
<dbReference type="PRINTS" id="PR00781">
    <property type="entry name" value="LIPOSIGPTASE"/>
</dbReference>
<evidence type="ECO:0000256" key="10">
    <source>
        <dbReference type="RuleBase" id="RU000594"/>
    </source>
</evidence>
<protein>
    <recommendedName>
        <fullName evidence="9">Lipoprotein signal peptidase</fullName>
        <ecNumber evidence="9">3.4.23.36</ecNumber>
    </recommendedName>
    <alternativeName>
        <fullName evidence="9">Prolipoprotein signal peptidase</fullName>
    </alternativeName>
    <alternativeName>
        <fullName evidence="9">Signal peptidase II</fullName>
        <shortName evidence="9">SPase II</shortName>
    </alternativeName>
</protein>
<dbReference type="Proteomes" id="UP000559860">
    <property type="component" value="Unassembled WGS sequence"/>
</dbReference>
<evidence type="ECO:0000256" key="3">
    <source>
        <dbReference type="ARBA" id="ARBA00022670"/>
    </source>
</evidence>
<dbReference type="HAMAP" id="MF_00161">
    <property type="entry name" value="LspA"/>
    <property type="match status" value="1"/>
</dbReference>
<dbReference type="GO" id="GO:0004190">
    <property type="term" value="F:aspartic-type endopeptidase activity"/>
    <property type="evidence" value="ECO:0007669"/>
    <property type="project" value="UniProtKB-UniRule"/>
</dbReference>
<dbReference type="NCBIfam" id="TIGR00077">
    <property type="entry name" value="lspA"/>
    <property type="match status" value="1"/>
</dbReference>
<dbReference type="AlphaFoldDB" id="A0A7W4IUK1"/>
<evidence type="ECO:0000256" key="5">
    <source>
        <dbReference type="ARBA" id="ARBA00022750"/>
    </source>
</evidence>
<dbReference type="GO" id="GO:0005886">
    <property type="term" value="C:plasma membrane"/>
    <property type="evidence" value="ECO:0007669"/>
    <property type="project" value="UniProtKB-SubCell"/>
</dbReference>
<feature type="transmembrane region" description="Helical" evidence="9">
    <location>
        <begin position="139"/>
        <end position="156"/>
    </location>
</feature>
<comment type="caution">
    <text evidence="12">The sequence shown here is derived from an EMBL/GenBank/DDBJ whole genome shotgun (WGS) entry which is preliminary data.</text>
</comment>
<accession>A0A7W4IUK1</accession>
<keyword evidence="13" id="KW-1185">Reference proteome</keyword>
<name>A0A7W4IUK1_9PROT</name>
<keyword evidence="7 9" id="KW-1133">Transmembrane helix</keyword>
<evidence type="ECO:0000256" key="1">
    <source>
        <dbReference type="ARBA" id="ARBA00006139"/>
    </source>
</evidence>
<evidence type="ECO:0000256" key="7">
    <source>
        <dbReference type="ARBA" id="ARBA00022989"/>
    </source>
</evidence>
<comment type="caution">
    <text evidence="9">Lacks conserved residue(s) required for the propagation of feature annotation.</text>
</comment>
<dbReference type="EC" id="3.4.23.36" evidence="9"/>
<sequence length="212" mass="22784">MCPLLEGAGRGREPCGPSRTVPALCCRRRRAGRRVSEAVLAAGAPRPAWRCRAIGAALFVLVLLLDQGSKYWILYGLDLPNRVSVPVLPFFNLTMVWNHAITFGMLGGLAGMGRIVFTALALAVVLVLTIWLARTTRPWVAGGLGAVMGGAIGNVIDRLHYGAVVDFVHLHAYGHSFYVFNLADASIDCGVAILLFDSLTERRGLAGTGQER</sequence>
<dbReference type="PANTHER" id="PTHR33695:SF1">
    <property type="entry name" value="LIPOPROTEIN SIGNAL PEPTIDASE"/>
    <property type="match status" value="1"/>
</dbReference>
<keyword evidence="2 9" id="KW-1003">Cell membrane</keyword>
<evidence type="ECO:0000256" key="8">
    <source>
        <dbReference type="ARBA" id="ARBA00023136"/>
    </source>
</evidence>
<dbReference type="PANTHER" id="PTHR33695">
    <property type="entry name" value="LIPOPROTEIN SIGNAL PEPTIDASE"/>
    <property type="match status" value="1"/>
</dbReference>
<feature type="active site" evidence="9">
    <location>
        <position position="184"/>
    </location>
</feature>
<evidence type="ECO:0000313" key="13">
    <source>
        <dbReference type="Proteomes" id="UP000559860"/>
    </source>
</evidence>
<dbReference type="EMBL" id="JABEQD010000009">
    <property type="protein sequence ID" value="MBB2169267.1"/>
    <property type="molecule type" value="Genomic_DNA"/>
</dbReference>